<evidence type="ECO:0000256" key="1">
    <source>
        <dbReference type="ARBA" id="ARBA00003416"/>
    </source>
</evidence>
<dbReference type="EMBL" id="PNJG02000001">
    <property type="protein sequence ID" value="RKQ37202.1"/>
    <property type="molecule type" value="Genomic_DNA"/>
</dbReference>
<dbReference type="PANTHER" id="PTHR30563">
    <property type="entry name" value="DNA RECOMBINATION PROTEIN RMUC"/>
    <property type="match status" value="1"/>
</dbReference>
<evidence type="ECO:0000256" key="4">
    <source>
        <dbReference type="ARBA" id="ARBA00023172"/>
    </source>
</evidence>
<comment type="caution">
    <text evidence="5">The sequence shown here is derived from an EMBL/GenBank/DDBJ whole genome shotgun (WGS) entry which is preliminary data.</text>
</comment>
<dbReference type="GO" id="GO:0006310">
    <property type="term" value="P:DNA recombination"/>
    <property type="evidence" value="ECO:0007669"/>
    <property type="project" value="UniProtKB-KW"/>
</dbReference>
<gene>
    <name evidence="5" type="primary">rmuC</name>
    <name evidence="5" type="ORF">C1C97_004400</name>
</gene>
<name>A0A495ABC6_9MICC</name>
<reference evidence="5 6" key="1">
    <citation type="submission" date="2018-10" db="EMBL/GenBank/DDBJ databases">
        <title>Kocuria tytouropygialis sp. nov., isolated from the uropygial gland of an American barn owl (Tyto furcata).</title>
        <authorList>
            <person name="Braun M.S."/>
            <person name="Wang E."/>
            <person name="Zimmermann S."/>
            <person name="Wagner H."/>
            <person name="Wink M."/>
        </authorList>
    </citation>
    <scope>NUCLEOTIDE SEQUENCE [LARGE SCALE GENOMIC DNA]</scope>
    <source>
        <strain evidence="5 6">442</strain>
    </source>
</reference>
<dbReference type="InterPro" id="IPR003798">
    <property type="entry name" value="DNA_recombination_RmuC"/>
</dbReference>
<protein>
    <submittedName>
        <fullName evidence="5">DNA recombination protein RmuC</fullName>
    </submittedName>
</protein>
<dbReference type="OrthoDB" id="370725at2"/>
<comment type="similarity">
    <text evidence="2">Belongs to the RmuC family.</text>
</comment>
<keyword evidence="3" id="KW-0175">Coiled coil</keyword>
<evidence type="ECO:0000313" key="6">
    <source>
        <dbReference type="Proteomes" id="UP000249516"/>
    </source>
</evidence>
<dbReference type="PANTHER" id="PTHR30563:SF0">
    <property type="entry name" value="DNA RECOMBINATION PROTEIN RMUC"/>
    <property type="match status" value="1"/>
</dbReference>
<comment type="function">
    <text evidence="1">Involved in DNA recombination.</text>
</comment>
<evidence type="ECO:0000313" key="5">
    <source>
        <dbReference type="EMBL" id="RKQ37202.1"/>
    </source>
</evidence>
<evidence type="ECO:0000256" key="3">
    <source>
        <dbReference type="ARBA" id="ARBA00023054"/>
    </source>
</evidence>
<dbReference type="Pfam" id="PF02646">
    <property type="entry name" value="RmuC"/>
    <property type="match status" value="1"/>
</dbReference>
<proteinExistence type="inferred from homology"/>
<keyword evidence="6" id="KW-1185">Reference proteome</keyword>
<dbReference type="AlphaFoldDB" id="A0A495ABC6"/>
<organism evidence="5 6">
    <name type="scientific">Kocuria tytonis</name>
    <dbReference type="NCBI Taxonomy" id="2054280"/>
    <lineage>
        <taxon>Bacteria</taxon>
        <taxon>Bacillati</taxon>
        <taxon>Actinomycetota</taxon>
        <taxon>Actinomycetes</taxon>
        <taxon>Micrococcales</taxon>
        <taxon>Micrococcaceae</taxon>
        <taxon>Kocuria</taxon>
    </lineage>
</organism>
<sequence length="395" mass="42865">MAQVWWLWALFALVVGGALGYVIANMKTTRLETEVEESQAQRMAALQDAAAARSAQEQLAERVESLEARAVQDQDVMRALAPLNEQLSSVGRHVNQLERDRAEQFGAVAQALEAARSTDRQLLHATGSLESSLRSTTARGAWGEMQLRRVVEAAGMTRHVDFTEQTVRATDSGIQRPDMIVNLPGAQSVVVDAKAPMNSYLDAQAVAADGSPESERRRAQLLAAHAKALRSHVNTLGTKKYWSAEENSPELVMCFVPVESALAAALDADASLLEHAARNNVALVSPVSLLASLKAVAFSWRQATLTDNARELYRLSRELYDRMGAVGKHLSDMGGSLRRSVEGYNKLVGSLESRVLPSARKIAELDPTATDAEALETRPVDAVPRPVTATEFVSD</sequence>
<accession>A0A495ABC6</accession>
<keyword evidence="4" id="KW-0233">DNA recombination</keyword>
<evidence type="ECO:0000256" key="2">
    <source>
        <dbReference type="ARBA" id="ARBA00009840"/>
    </source>
</evidence>
<dbReference type="Proteomes" id="UP000249516">
    <property type="component" value="Unassembled WGS sequence"/>
</dbReference>